<dbReference type="CDD" id="cd07377">
    <property type="entry name" value="WHTH_GntR"/>
    <property type="match status" value="1"/>
</dbReference>
<dbReference type="Pfam" id="PF00392">
    <property type="entry name" value="GntR"/>
    <property type="match status" value="1"/>
</dbReference>
<comment type="similarity">
    <text evidence="1">In the C-terminal section; belongs to the class-I pyridoxal-phosphate-dependent aminotransferase family.</text>
</comment>
<feature type="domain" description="HTH gntR-type" evidence="6">
    <location>
        <begin position="10"/>
        <end position="78"/>
    </location>
</feature>
<dbReference type="Pfam" id="PF00155">
    <property type="entry name" value="Aminotran_1_2"/>
    <property type="match status" value="1"/>
</dbReference>
<sequence>MKSVALSIQERSPHGIATGIARLITTGDLAPGDRLPTVRELAAELGVSPATVSHAWQTLSSAGLITSRGRSGSFVRAEPREWLPRRYRGLDGRQDARLDLSRGTPDPDLLPSLGPALARVGARADTASYQAKPDIPELHDLLREMWPAPVESITVLNGALDAIDRALAALVRFGDRVVVENPTFPPFIDLLDHYGLQPVGVELDAEGMRPEAFAAALGATPAIVLLQPRAHNPTGISMTPARAEALAGILDRSRTAQDAIVIEDDHSGAISSSPDVTLATWLPDRVLHVRSFSKSHGPDLRIGAIGGPRPLVDRVVARRLLGPGWTSRMMQAILHELLTHPESTLQVEEARWAYSGRQAALAEAVREAGGWLAGGDGINAWMRVADERAAMVQLAAVGIRVAAGTPFQLGETQEPHIRVTVGALRDDVTTVGAALAVAQNAS</sequence>
<evidence type="ECO:0000256" key="4">
    <source>
        <dbReference type="ARBA" id="ARBA00023125"/>
    </source>
</evidence>
<dbReference type="CDD" id="cd00609">
    <property type="entry name" value="AAT_like"/>
    <property type="match status" value="1"/>
</dbReference>
<dbReference type="InterPro" id="IPR036388">
    <property type="entry name" value="WH-like_DNA-bd_sf"/>
</dbReference>
<dbReference type="InterPro" id="IPR004839">
    <property type="entry name" value="Aminotransferase_I/II_large"/>
</dbReference>
<dbReference type="PANTHER" id="PTHR46577">
    <property type="entry name" value="HTH-TYPE TRANSCRIPTIONAL REGULATORY PROTEIN GABR"/>
    <property type="match status" value="1"/>
</dbReference>
<evidence type="ECO:0000259" key="6">
    <source>
        <dbReference type="PROSITE" id="PS50949"/>
    </source>
</evidence>
<evidence type="ECO:0000256" key="1">
    <source>
        <dbReference type="ARBA" id="ARBA00005384"/>
    </source>
</evidence>
<evidence type="ECO:0000313" key="7">
    <source>
        <dbReference type="EMBL" id="MCS0500404.1"/>
    </source>
</evidence>
<dbReference type="SMART" id="SM00345">
    <property type="entry name" value="HTH_GNTR"/>
    <property type="match status" value="1"/>
</dbReference>
<dbReference type="InterPro" id="IPR051446">
    <property type="entry name" value="HTH_trans_reg/aminotransferase"/>
</dbReference>
<dbReference type="InterPro" id="IPR000524">
    <property type="entry name" value="Tscrpt_reg_HTH_GntR"/>
</dbReference>
<dbReference type="Gene3D" id="1.10.10.10">
    <property type="entry name" value="Winged helix-like DNA-binding domain superfamily/Winged helix DNA-binding domain"/>
    <property type="match status" value="1"/>
</dbReference>
<proteinExistence type="inferred from homology"/>
<keyword evidence="5" id="KW-0804">Transcription</keyword>
<evidence type="ECO:0000313" key="8">
    <source>
        <dbReference type="Proteomes" id="UP001205337"/>
    </source>
</evidence>
<dbReference type="InterPro" id="IPR015421">
    <property type="entry name" value="PyrdxlP-dep_Trfase_major"/>
</dbReference>
<dbReference type="InterPro" id="IPR015424">
    <property type="entry name" value="PyrdxlP-dep_Trfase"/>
</dbReference>
<organism evidence="7 8">
    <name type="scientific">Protaetiibacter mangrovi</name>
    <dbReference type="NCBI Taxonomy" id="2970926"/>
    <lineage>
        <taxon>Bacteria</taxon>
        <taxon>Bacillati</taxon>
        <taxon>Actinomycetota</taxon>
        <taxon>Actinomycetes</taxon>
        <taxon>Micrococcales</taxon>
        <taxon>Microbacteriaceae</taxon>
        <taxon>Protaetiibacter</taxon>
    </lineage>
</organism>
<comment type="caution">
    <text evidence="7">The sequence shown here is derived from an EMBL/GenBank/DDBJ whole genome shotgun (WGS) entry which is preliminary data.</text>
</comment>
<keyword evidence="8" id="KW-1185">Reference proteome</keyword>
<reference evidence="7 8" key="1">
    <citation type="submission" date="2022-08" db="EMBL/GenBank/DDBJ databases">
        <authorList>
            <person name="Li F."/>
        </authorList>
    </citation>
    <scope>NUCLEOTIDE SEQUENCE [LARGE SCALE GENOMIC DNA]</scope>
    <source>
        <strain evidence="7 8">10F1B-8-1</strain>
    </source>
</reference>
<dbReference type="Proteomes" id="UP001205337">
    <property type="component" value="Unassembled WGS sequence"/>
</dbReference>
<evidence type="ECO:0000256" key="5">
    <source>
        <dbReference type="ARBA" id="ARBA00023163"/>
    </source>
</evidence>
<keyword evidence="7" id="KW-0032">Aminotransferase</keyword>
<accession>A0ABT1ZI61</accession>
<gene>
    <name evidence="7" type="ORF">NUH29_12685</name>
</gene>
<dbReference type="Gene3D" id="3.40.640.10">
    <property type="entry name" value="Type I PLP-dependent aspartate aminotransferase-like (Major domain)"/>
    <property type="match status" value="1"/>
</dbReference>
<name>A0ABT1ZI61_9MICO</name>
<keyword evidence="4" id="KW-0238">DNA-binding</keyword>
<evidence type="ECO:0000256" key="2">
    <source>
        <dbReference type="ARBA" id="ARBA00022898"/>
    </source>
</evidence>
<evidence type="ECO:0000256" key="3">
    <source>
        <dbReference type="ARBA" id="ARBA00023015"/>
    </source>
</evidence>
<protein>
    <submittedName>
        <fullName evidence="7">Aminotransferase class I/II-fold pyridoxal phosphate-dependent enzyme</fullName>
    </submittedName>
</protein>
<dbReference type="SUPFAM" id="SSF46785">
    <property type="entry name" value="Winged helix' DNA-binding domain"/>
    <property type="match status" value="1"/>
</dbReference>
<dbReference type="RefSeq" id="WP_258799564.1">
    <property type="nucleotide sequence ID" value="NZ_JANTHX010000008.1"/>
</dbReference>
<dbReference type="SUPFAM" id="SSF53383">
    <property type="entry name" value="PLP-dependent transferases"/>
    <property type="match status" value="1"/>
</dbReference>
<dbReference type="EMBL" id="JANTHX010000008">
    <property type="protein sequence ID" value="MCS0500404.1"/>
    <property type="molecule type" value="Genomic_DNA"/>
</dbReference>
<keyword evidence="7" id="KW-0808">Transferase</keyword>
<dbReference type="PROSITE" id="PS50949">
    <property type="entry name" value="HTH_GNTR"/>
    <property type="match status" value="1"/>
</dbReference>
<keyword evidence="2" id="KW-0663">Pyridoxal phosphate</keyword>
<dbReference type="InterPro" id="IPR036390">
    <property type="entry name" value="WH_DNA-bd_sf"/>
</dbReference>
<keyword evidence="3" id="KW-0805">Transcription regulation</keyword>
<dbReference type="GO" id="GO:0008483">
    <property type="term" value="F:transaminase activity"/>
    <property type="evidence" value="ECO:0007669"/>
    <property type="project" value="UniProtKB-KW"/>
</dbReference>
<dbReference type="PANTHER" id="PTHR46577:SF1">
    <property type="entry name" value="HTH-TYPE TRANSCRIPTIONAL REGULATORY PROTEIN GABR"/>
    <property type="match status" value="1"/>
</dbReference>